<dbReference type="Gene3D" id="3.40.30.10">
    <property type="entry name" value="Glutaredoxin"/>
    <property type="match status" value="1"/>
</dbReference>
<dbReference type="AlphaFoldDB" id="A0A9X3WDM7"/>
<organism evidence="1 2">
    <name type="scientific">Aquibacillus salsiterrae</name>
    <dbReference type="NCBI Taxonomy" id="2950439"/>
    <lineage>
        <taxon>Bacteria</taxon>
        <taxon>Bacillati</taxon>
        <taxon>Bacillota</taxon>
        <taxon>Bacilli</taxon>
        <taxon>Bacillales</taxon>
        <taxon>Bacillaceae</taxon>
        <taxon>Aquibacillus</taxon>
    </lineage>
</organism>
<comment type="caution">
    <text evidence="1">The sequence shown here is derived from an EMBL/GenBank/DDBJ whole genome shotgun (WGS) entry which is preliminary data.</text>
</comment>
<dbReference type="Proteomes" id="UP001145069">
    <property type="component" value="Unassembled WGS sequence"/>
</dbReference>
<dbReference type="Pfam" id="PF05768">
    <property type="entry name" value="Glrx-like"/>
    <property type="match status" value="1"/>
</dbReference>
<gene>
    <name evidence="1" type="ORF">NC799_04525</name>
</gene>
<dbReference type="RefSeq" id="WP_272445160.1">
    <property type="nucleotide sequence ID" value="NZ_JAMQKC010000002.1"/>
</dbReference>
<protein>
    <submittedName>
        <fullName evidence="1">Glutaredoxin family protein</fullName>
    </submittedName>
</protein>
<accession>A0A9X3WDM7</accession>
<dbReference type="InterPro" id="IPR008554">
    <property type="entry name" value="Glutaredoxin-like"/>
</dbReference>
<dbReference type="InterPro" id="IPR036249">
    <property type="entry name" value="Thioredoxin-like_sf"/>
</dbReference>
<evidence type="ECO:0000313" key="1">
    <source>
        <dbReference type="EMBL" id="MDC3416175.1"/>
    </source>
</evidence>
<evidence type="ECO:0000313" key="2">
    <source>
        <dbReference type="Proteomes" id="UP001145069"/>
    </source>
</evidence>
<sequence>MKSVILYSKIDCPICEEAKQLILTLKDAYSFTLDEVDIYKDDLLLEKYQLMIPVVEIDCNEVDFGQIELGKIINALSS</sequence>
<proteinExistence type="predicted"/>
<keyword evidence="2" id="KW-1185">Reference proteome</keyword>
<dbReference type="EMBL" id="JAMQKC010000002">
    <property type="protein sequence ID" value="MDC3416175.1"/>
    <property type="molecule type" value="Genomic_DNA"/>
</dbReference>
<reference evidence="1" key="1">
    <citation type="submission" date="2022-06" db="EMBL/GenBank/DDBJ databases">
        <title>Aquibacillus sp. a new bacterium isolated from soil saline samples.</title>
        <authorList>
            <person name="Galisteo C."/>
            <person name="De La Haba R."/>
            <person name="Sanchez-Porro C."/>
            <person name="Ventosa A."/>
        </authorList>
    </citation>
    <scope>NUCLEOTIDE SEQUENCE</scope>
    <source>
        <strain evidence="1">3ASR75-54</strain>
    </source>
</reference>
<name>A0A9X3WDM7_9BACI</name>
<dbReference type="SUPFAM" id="SSF52833">
    <property type="entry name" value="Thioredoxin-like"/>
    <property type="match status" value="1"/>
</dbReference>